<dbReference type="Proteomes" id="UP001334084">
    <property type="component" value="Chromosome 1"/>
</dbReference>
<dbReference type="PANTHER" id="PTHR28112:SF1">
    <property type="entry name" value="SRP-INDEPENDENT TARGETING PROTEIN 3"/>
    <property type="match status" value="1"/>
</dbReference>
<organism evidence="2 3">
    <name type="scientific">Vairimorpha necatrix</name>
    <dbReference type="NCBI Taxonomy" id="6039"/>
    <lineage>
        <taxon>Eukaryota</taxon>
        <taxon>Fungi</taxon>
        <taxon>Fungi incertae sedis</taxon>
        <taxon>Microsporidia</taxon>
        <taxon>Nosematidae</taxon>
        <taxon>Vairimorpha</taxon>
    </lineage>
</organism>
<keyword evidence="1" id="KW-0812">Transmembrane</keyword>
<dbReference type="InterPro" id="IPR012098">
    <property type="entry name" value="SND3_fun"/>
</dbReference>
<feature type="transmembrane region" description="Helical" evidence="1">
    <location>
        <begin position="34"/>
        <end position="56"/>
    </location>
</feature>
<name>A0AAX4J857_9MICR</name>
<dbReference type="KEGG" id="vnx:VNE69_01114"/>
<protein>
    <submittedName>
        <fullName evidence="2">Inorganic phosphate transport protein (PHO88)</fullName>
    </submittedName>
</protein>
<dbReference type="RefSeq" id="XP_065328320.1">
    <property type="nucleotide sequence ID" value="XM_065472248.1"/>
</dbReference>
<dbReference type="PANTHER" id="PTHR28112">
    <property type="entry name" value="SRP-INDEPENDENT TARGETING PROTEIN 3"/>
    <property type="match status" value="1"/>
</dbReference>
<proteinExistence type="predicted"/>
<dbReference type="AlphaFoldDB" id="A0AAX4J857"/>
<dbReference type="GO" id="GO:0045047">
    <property type="term" value="P:protein targeting to ER"/>
    <property type="evidence" value="ECO:0007669"/>
    <property type="project" value="InterPro"/>
</dbReference>
<sequence length="181" mass="21253">MSLPLATIDQFINFGISILTMQISKRPFFLEPKVLLILRIIYLVSNLLQVLFYLIIRKRIQSVNDQRTLKIKKEGNMFQENNDVEEEIEISYSEYDLRELNKASKSALLQGLIVTLLHFKWQIIQPLLITGTVPIRNCILNPLYRRYIFGSEILRPLELNTLFTKAETQEAVLNKKRKKEE</sequence>
<dbReference type="Pfam" id="PF10032">
    <property type="entry name" value="Pho88"/>
    <property type="match status" value="1"/>
</dbReference>
<gene>
    <name evidence="2" type="ORF">VNE69_01114</name>
</gene>
<accession>A0AAX4J857</accession>
<evidence type="ECO:0000256" key="1">
    <source>
        <dbReference type="SAM" id="Phobius"/>
    </source>
</evidence>
<dbReference type="GO" id="GO:0005739">
    <property type="term" value="C:mitochondrion"/>
    <property type="evidence" value="ECO:0007669"/>
    <property type="project" value="TreeGrafter"/>
</dbReference>
<keyword evidence="3" id="KW-1185">Reference proteome</keyword>
<keyword evidence="1" id="KW-0472">Membrane</keyword>
<dbReference type="GeneID" id="90539979"/>
<reference evidence="2" key="1">
    <citation type="journal article" date="2024" name="BMC Genomics">
        <title>Functional annotation of a divergent genome using sequence and structure-based similarity.</title>
        <authorList>
            <person name="Svedberg D."/>
            <person name="Winiger R.R."/>
            <person name="Berg A."/>
            <person name="Sharma H."/>
            <person name="Tellgren-Roth C."/>
            <person name="Debrunner-Vossbrinck B.A."/>
            <person name="Vossbrinck C.R."/>
            <person name="Barandun J."/>
        </authorList>
    </citation>
    <scope>NUCLEOTIDE SEQUENCE</scope>
    <source>
        <strain evidence="2">Illinois isolate</strain>
    </source>
</reference>
<evidence type="ECO:0000313" key="2">
    <source>
        <dbReference type="EMBL" id="WUR02175.1"/>
    </source>
</evidence>
<dbReference type="EMBL" id="CP142726">
    <property type="protein sequence ID" value="WUR02175.1"/>
    <property type="molecule type" value="Genomic_DNA"/>
</dbReference>
<dbReference type="GO" id="GO:0005783">
    <property type="term" value="C:endoplasmic reticulum"/>
    <property type="evidence" value="ECO:0007669"/>
    <property type="project" value="InterPro"/>
</dbReference>
<evidence type="ECO:0000313" key="3">
    <source>
        <dbReference type="Proteomes" id="UP001334084"/>
    </source>
</evidence>
<keyword evidence="1" id="KW-1133">Transmembrane helix</keyword>